<dbReference type="AlphaFoldDB" id="A0A239V992"/>
<name>A0A239V992_9MICO</name>
<dbReference type="GO" id="GO:0016787">
    <property type="term" value="F:hydrolase activity"/>
    <property type="evidence" value="ECO:0007669"/>
    <property type="project" value="UniProtKB-KW"/>
</dbReference>
<dbReference type="PANTHER" id="PTHR11614">
    <property type="entry name" value="PHOSPHOLIPASE-RELATED"/>
    <property type="match status" value="1"/>
</dbReference>
<feature type="domain" description="Serine aminopeptidase S33" evidence="1">
    <location>
        <begin position="36"/>
        <end position="296"/>
    </location>
</feature>
<dbReference type="RefSeq" id="WP_157728072.1">
    <property type="nucleotide sequence ID" value="NZ_JAAFNI010000001.1"/>
</dbReference>
<dbReference type="Proteomes" id="UP000242637">
    <property type="component" value="Chromosome 1"/>
</dbReference>
<dbReference type="InterPro" id="IPR029058">
    <property type="entry name" value="AB_hydrolase_fold"/>
</dbReference>
<dbReference type="OrthoDB" id="9806902at2"/>
<dbReference type="InterPro" id="IPR022742">
    <property type="entry name" value="Hydrolase_4"/>
</dbReference>
<dbReference type="GeneID" id="63458795"/>
<protein>
    <submittedName>
        <fullName evidence="2">Alpha/beta hydrolase family</fullName>
    </submittedName>
</protein>
<dbReference type="SUPFAM" id="SSF53474">
    <property type="entry name" value="alpha/beta-Hydrolases"/>
    <property type="match status" value="1"/>
</dbReference>
<dbReference type="EMBL" id="LT906453">
    <property type="protein sequence ID" value="SNV18682.1"/>
    <property type="molecule type" value="Genomic_DNA"/>
</dbReference>
<keyword evidence="2" id="KW-0378">Hydrolase</keyword>
<keyword evidence="3" id="KW-1185">Reference proteome</keyword>
<reference evidence="2 3" key="1">
    <citation type="submission" date="2017-06" db="EMBL/GenBank/DDBJ databases">
        <authorList>
            <consortium name="Pathogen Informatics"/>
        </authorList>
    </citation>
    <scope>NUCLEOTIDE SEQUENCE [LARGE SCALE GENOMIC DNA]</scope>
    <source>
        <strain evidence="2 3">NCTC13039</strain>
    </source>
</reference>
<dbReference type="InterPro" id="IPR051044">
    <property type="entry name" value="MAG_DAG_Lipase"/>
</dbReference>
<dbReference type="KEGG" id="dco:SAMEA4475696_0515"/>
<evidence type="ECO:0000313" key="2">
    <source>
        <dbReference type="EMBL" id="SNV18682.1"/>
    </source>
</evidence>
<gene>
    <name evidence="2" type="ORF">SAMEA4475696_00515</name>
</gene>
<organism evidence="2 3">
    <name type="scientific">Dermatophilus congolensis</name>
    <dbReference type="NCBI Taxonomy" id="1863"/>
    <lineage>
        <taxon>Bacteria</taxon>
        <taxon>Bacillati</taxon>
        <taxon>Actinomycetota</taxon>
        <taxon>Actinomycetes</taxon>
        <taxon>Micrococcales</taxon>
        <taxon>Dermatophilaceae</taxon>
        <taxon>Dermatophilus</taxon>
    </lineage>
</organism>
<evidence type="ECO:0000313" key="3">
    <source>
        <dbReference type="Proteomes" id="UP000242637"/>
    </source>
</evidence>
<dbReference type="Gene3D" id="3.40.50.1820">
    <property type="entry name" value="alpha/beta hydrolase"/>
    <property type="match status" value="1"/>
</dbReference>
<dbReference type="Pfam" id="PF12146">
    <property type="entry name" value="Hydrolase_4"/>
    <property type="match status" value="1"/>
</dbReference>
<accession>A0A239V992</accession>
<proteinExistence type="predicted"/>
<evidence type="ECO:0000259" key="1">
    <source>
        <dbReference type="Pfam" id="PF12146"/>
    </source>
</evidence>
<dbReference type="STRING" id="1121387.GCA_000429885_01617"/>
<sequence>MSSVCGEGSGLQAWKGQVEGADGVLLGGYVWRPRGQVRGVVYLVHGMAEHAGRYAGVAEFLVGLGWAVCAHDQRGHGRSVGGSGHLGHVEGGWDALVGDVQARLRAVAEEFPGVPLVVVGHSMGSFVVREVAMRHAAADVRVDGFVFVGSGGPLAVPVLMTDVLLGGLASIWGWARPCGLMDRLVFGGYNAQCGRTRTGSDWLSVRPQVVDAYEADPLAGHASSLGLWRDLVRAVGRVNRCGGQYLQVPVLFLSGVDDPVGGMGVGVRQAAARVRGGLGAQVECVVLPGERHEVLNGGPGCAAWVVLERWLGTHWPVGDVGGGQ</sequence>